<evidence type="ECO:0000313" key="3">
    <source>
        <dbReference type="EMBL" id="GII42116.1"/>
    </source>
</evidence>
<dbReference type="Proteomes" id="UP000622547">
    <property type="component" value="Unassembled WGS sequence"/>
</dbReference>
<comment type="caution">
    <text evidence="3">The sequence shown here is derived from an EMBL/GenBank/DDBJ whole genome shotgun (WGS) entry which is preliminary data.</text>
</comment>
<protein>
    <submittedName>
        <fullName evidence="3">Membrane protein</fullName>
    </submittedName>
</protein>
<gene>
    <name evidence="3" type="ORF">Pph01_71190</name>
</gene>
<reference evidence="3 4" key="1">
    <citation type="submission" date="2021-01" db="EMBL/GenBank/DDBJ databases">
        <title>Whole genome shotgun sequence of Planotetraspora phitsanulokensis NBRC 104273.</title>
        <authorList>
            <person name="Komaki H."/>
            <person name="Tamura T."/>
        </authorList>
    </citation>
    <scope>NUCLEOTIDE SEQUENCE [LARGE SCALE GENOMIC DNA]</scope>
    <source>
        <strain evidence="3 4">NBRC 104273</strain>
    </source>
</reference>
<proteinExistence type="predicted"/>
<keyword evidence="2" id="KW-0472">Membrane</keyword>
<organism evidence="3 4">
    <name type="scientific">Planotetraspora phitsanulokensis</name>
    <dbReference type="NCBI Taxonomy" id="575192"/>
    <lineage>
        <taxon>Bacteria</taxon>
        <taxon>Bacillati</taxon>
        <taxon>Actinomycetota</taxon>
        <taxon>Actinomycetes</taxon>
        <taxon>Streptosporangiales</taxon>
        <taxon>Streptosporangiaceae</taxon>
        <taxon>Planotetraspora</taxon>
    </lineage>
</organism>
<keyword evidence="2" id="KW-1133">Transmembrane helix</keyword>
<keyword evidence="2" id="KW-0812">Transmembrane</keyword>
<feature type="region of interest" description="Disordered" evidence="1">
    <location>
        <begin position="172"/>
        <end position="209"/>
    </location>
</feature>
<accession>A0A8J3UCR7</accession>
<evidence type="ECO:0000313" key="4">
    <source>
        <dbReference type="Proteomes" id="UP000622547"/>
    </source>
</evidence>
<keyword evidence="4" id="KW-1185">Reference proteome</keyword>
<dbReference type="AlphaFoldDB" id="A0A8J3UCR7"/>
<name>A0A8J3UCR7_9ACTN</name>
<evidence type="ECO:0000256" key="2">
    <source>
        <dbReference type="SAM" id="Phobius"/>
    </source>
</evidence>
<dbReference type="EMBL" id="BOOP01000040">
    <property type="protein sequence ID" value="GII42116.1"/>
    <property type="molecule type" value="Genomic_DNA"/>
</dbReference>
<evidence type="ECO:0000256" key="1">
    <source>
        <dbReference type="SAM" id="MobiDB-lite"/>
    </source>
</evidence>
<feature type="transmembrane region" description="Helical" evidence="2">
    <location>
        <begin position="12"/>
        <end position="33"/>
    </location>
</feature>
<sequence>MRQDGRVQIRSILLVASGVVVLVLAVFGLVAFVGRDSGASLPAADLERIRAQGVAADLIYVVDVPGYTLAGQSLGVVNEEGFGAFYSSPEGRTVELRVDRGAFGDDMCVERPVHNAVDAPVTCEHDEVGWYRKAGARHEYIVVRGDHFILLNGMLNEVTRETLKDAVAGARHVAGDGTGTPEPPRTPVERGDLPTVGDGAPNNEVGPGG</sequence>